<evidence type="ECO:0000256" key="7">
    <source>
        <dbReference type="ARBA" id="ARBA00023098"/>
    </source>
</evidence>
<keyword evidence="3" id="KW-0444">Lipid biosynthesis</keyword>
<dbReference type="InterPro" id="IPR050324">
    <property type="entry name" value="CDP-alcohol_PTase-I"/>
</dbReference>
<organism evidence="12 13">
    <name type="scientific">Gulosibacter chungangensis</name>
    <dbReference type="NCBI Taxonomy" id="979746"/>
    <lineage>
        <taxon>Bacteria</taxon>
        <taxon>Bacillati</taxon>
        <taxon>Actinomycetota</taxon>
        <taxon>Actinomycetes</taxon>
        <taxon>Micrococcales</taxon>
        <taxon>Microbacteriaceae</taxon>
        <taxon>Gulosibacter</taxon>
    </lineage>
</organism>
<evidence type="ECO:0000313" key="13">
    <source>
        <dbReference type="Proteomes" id="UP000433493"/>
    </source>
</evidence>
<dbReference type="PIRSF" id="PIRSF000847">
    <property type="entry name" value="Phos_ph_gly_syn"/>
    <property type="match status" value="1"/>
</dbReference>
<dbReference type="Gene3D" id="1.20.120.1760">
    <property type="match status" value="1"/>
</dbReference>
<dbReference type="GO" id="GO:0008444">
    <property type="term" value="F:CDP-diacylglycerol-glycerol-3-phosphate 3-phosphatidyltransferase activity"/>
    <property type="evidence" value="ECO:0007669"/>
    <property type="project" value="InterPro"/>
</dbReference>
<evidence type="ECO:0000256" key="6">
    <source>
        <dbReference type="ARBA" id="ARBA00022989"/>
    </source>
</evidence>
<dbReference type="EMBL" id="WBKB01000002">
    <property type="protein sequence ID" value="KAB1643944.1"/>
    <property type="molecule type" value="Genomic_DNA"/>
</dbReference>
<evidence type="ECO:0000313" key="12">
    <source>
        <dbReference type="EMBL" id="KAB1643944.1"/>
    </source>
</evidence>
<keyword evidence="10" id="KW-1208">Phospholipid metabolism</keyword>
<evidence type="ECO:0000256" key="8">
    <source>
        <dbReference type="ARBA" id="ARBA00023136"/>
    </source>
</evidence>
<accession>A0A7J5BE74</accession>
<reference evidence="12 13" key="1">
    <citation type="submission" date="2019-09" db="EMBL/GenBank/DDBJ databases">
        <title>Phylogeny of genus Pseudoclavibacter and closely related genus.</title>
        <authorList>
            <person name="Li Y."/>
        </authorList>
    </citation>
    <scope>NUCLEOTIDE SEQUENCE [LARGE SCALE GENOMIC DNA]</scope>
    <source>
        <strain evidence="12 13">KCTC 13959</strain>
    </source>
</reference>
<sequence>MPNENRILTIPNAITVSRMALLVPVVRGILAPVPQHRTFLLTALWASTDWVDGWFARRFQQQSRLGEILDPIADRTGIVSVATALTYSGSLPALAPAAISATDAVVALGAGKAAIEGRIHVSLFGKLRSLVMFVGMTALVAERSGYPKLGRFGRATTLVGVGMHVVSGTQYLIDAFRTRPRRKRK</sequence>
<keyword evidence="9" id="KW-0594">Phospholipid biosynthesis</keyword>
<dbReference type="AlphaFoldDB" id="A0A7J5BE74"/>
<evidence type="ECO:0000256" key="5">
    <source>
        <dbReference type="ARBA" id="ARBA00022692"/>
    </source>
</evidence>
<evidence type="ECO:0000256" key="3">
    <source>
        <dbReference type="ARBA" id="ARBA00022516"/>
    </source>
</evidence>
<evidence type="ECO:0000256" key="2">
    <source>
        <dbReference type="ARBA" id="ARBA00010441"/>
    </source>
</evidence>
<keyword evidence="4 11" id="KW-0808">Transferase</keyword>
<dbReference type="PANTHER" id="PTHR14269:SF11">
    <property type="entry name" value="CDP-DIACYLGLYCEROL--GLYCEROL-3-PHOSPHATE 3-PHOSPHATIDYLTRANSFERASE"/>
    <property type="match status" value="1"/>
</dbReference>
<dbReference type="RefSeq" id="WP_158051448.1">
    <property type="nucleotide sequence ID" value="NZ_WBKB01000002.1"/>
</dbReference>
<dbReference type="InterPro" id="IPR000462">
    <property type="entry name" value="CDP-OH_P_trans"/>
</dbReference>
<gene>
    <name evidence="12" type="ORF">F8O05_03850</name>
</gene>
<dbReference type="OrthoDB" id="9796672at2"/>
<dbReference type="GO" id="GO:0046474">
    <property type="term" value="P:glycerophospholipid biosynthetic process"/>
    <property type="evidence" value="ECO:0007669"/>
    <property type="project" value="TreeGrafter"/>
</dbReference>
<evidence type="ECO:0000256" key="4">
    <source>
        <dbReference type="ARBA" id="ARBA00022679"/>
    </source>
</evidence>
<evidence type="ECO:0000256" key="10">
    <source>
        <dbReference type="ARBA" id="ARBA00023264"/>
    </source>
</evidence>
<keyword evidence="6" id="KW-1133">Transmembrane helix</keyword>
<keyword evidence="8" id="KW-0472">Membrane</keyword>
<comment type="subcellular location">
    <subcellularLocation>
        <location evidence="1">Membrane</location>
        <topology evidence="1">Multi-pass membrane protein</topology>
    </subcellularLocation>
</comment>
<dbReference type="InterPro" id="IPR048254">
    <property type="entry name" value="CDP_ALCOHOL_P_TRANSF_CS"/>
</dbReference>
<evidence type="ECO:0000256" key="9">
    <source>
        <dbReference type="ARBA" id="ARBA00023209"/>
    </source>
</evidence>
<evidence type="ECO:0000256" key="1">
    <source>
        <dbReference type="ARBA" id="ARBA00004141"/>
    </source>
</evidence>
<protein>
    <submittedName>
        <fullName evidence="12">CDP-alcohol phosphatidyltransferase family protein</fullName>
    </submittedName>
</protein>
<dbReference type="InterPro" id="IPR043130">
    <property type="entry name" value="CDP-OH_PTrfase_TM_dom"/>
</dbReference>
<dbReference type="PANTHER" id="PTHR14269">
    <property type="entry name" value="CDP-DIACYLGLYCEROL--GLYCEROL-3-PHOSPHATE 3-PHOSPHATIDYLTRANSFERASE-RELATED"/>
    <property type="match status" value="1"/>
</dbReference>
<evidence type="ECO:0000256" key="11">
    <source>
        <dbReference type="RuleBase" id="RU003750"/>
    </source>
</evidence>
<dbReference type="Pfam" id="PF01066">
    <property type="entry name" value="CDP-OH_P_transf"/>
    <property type="match status" value="1"/>
</dbReference>
<keyword evidence="5" id="KW-0812">Transmembrane</keyword>
<comment type="caution">
    <text evidence="12">The sequence shown here is derived from an EMBL/GenBank/DDBJ whole genome shotgun (WGS) entry which is preliminary data.</text>
</comment>
<name>A0A7J5BE74_9MICO</name>
<dbReference type="PROSITE" id="PS00379">
    <property type="entry name" value="CDP_ALCOHOL_P_TRANSF"/>
    <property type="match status" value="1"/>
</dbReference>
<dbReference type="Proteomes" id="UP000433493">
    <property type="component" value="Unassembled WGS sequence"/>
</dbReference>
<keyword evidence="7" id="KW-0443">Lipid metabolism</keyword>
<proteinExistence type="inferred from homology"/>
<dbReference type="UniPathway" id="UPA00085"/>
<dbReference type="InterPro" id="IPR004570">
    <property type="entry name" value="Phosphatidylglycerol_P_synth"/>
</dbReference>
<dbReference type="GO" id="GO:0016020">
    <property type="term" value="C:membrane"/>
    <property type="evidence" value="ECO:0007669"/>
    <property type="project" value="UniProtKB-SubCell"/>
</dbReference>
<keyword evidence="13" id="KW-1185">Reference proteome</keyword>
<comment type="similarity">
    <text evidence="2 11">Belongs to the CDP-alcohol phosphatidyltransferase class-I family.</text>
</comment>